<dbReference type="PANTHER" id="PTHR13138:SF3">
    <property type="entry name" value="CD2 ANTIGEN CYTOPLASMIC TAIL-BINDING PROTEIN 2"/>
    <property type="match status" value="1"/>
</dbReference>
<sequence>MSKRRVQFEDNVDDDLEKAYEDAKGDGTAGCTTSKARFGFKDKHSLDSDEEDNLEHYDLMKEDDIEGQEETRVDIEDGITFTPFNMKEELEEGHFDSEGMYIFKKEQVSLYKEMIEMMKPGETVLKALRRLGGGKAGCSLSSASQRWKAKRQKQTDISKESPPANKEHLLKLTGLADRLLSQGNLEIYQDTYEKICFKIKVADDKEKSAGHQLSEGGDGADVDMSSDDKKDTQVAAADSLDMFAEESTKKSDGITASNMECSTKADNGQTTGVYICMYSFLEVEADQTFKLL</sequence>
<dbReference type="PANTHER" id="PTHR13138">
    <property type="entry name" value="PROTEIN LIN1"/>
    <property type="match status" value="1"/>
</dbReference>
<gene>
    <name evidence="2" type="ORF">LSH36_109g01029</name>
</gene>
<dbReference type="GO" id="GO:0005682">
    <property type="term" value="C:U5 snRNP"/>
    <property type="evidence" value="ECO:0007669"/>
    <property type="project" value="InterPro"/>
</dbReference>
<dbReference type="InterPro" id="IPR039905">
    <property type="entry name" value="CD2BP2/Lin1"/>
</dbReference>
<accession>A0AAD9JZA9</accession>
<evidence type="ECO:0000313" key="3">
    <source>
        <dbReference type="Proteomes" id="UP001208570"/>
    </source>
</evidence>
<proteinExistence type="predicted"/>
<dbReference type="AlphaFoldDB" id="A0AAD9JZA9"/>
<comment type="caution">
    <text evidence="2">The sequence shown here is derived from an EMBL/GenBank/DDBJ whole genome shotgun (WGS) entry which is preliminary data.</text>
</comment>
<dbReference type="Proteomes" id="UP001208570">
    <property type="component" value="Unassembled WGS sequence"/>
</dbReference>
<reference evidence="2" key="1">
    <citation type="journal article" date="2023" name="Mol. Biol. Evol.">
        <title>Third-Generation Sequencing Reveals the Adaptive Role of the Epigenome in Three Deep-Sea Polychaetes.</title>
        <authorList>
            <person name="Perez M."/>
            <person name="Aroh O."/>
            <person name="Sun Y."/>
            <person name="Lan Y."/>
            <person name="Juniper S.K."/>
            <person name="Young C.R."/>
            <person name="Angers B."/>
            <person name="Qian P.Y."/>
        </authorList>
    </citation>
    <scope>NUCLEOTIDE SEQUENCE</scope>
    <source>
        <strain evidence="2">P08H-3</strain>
    </source>
</reference>
<evidence type="ECO:0000313" key="2">
    <source>
        <dbReference type="EMBL" id="KAK2161804.1"/>
    </source>
</evidence>
<name>A0AAD9JZA9_9ANNE</name>
<dbReference type="EMBL" id="JAODUP010000109">
    <property type="protein sequence ID" value="KAK2161804.1"/>
    <property type="molecule type" value="Genomic_DNA"/>
</dbReference>
<protein>
    <submittedName>
        <fullName evidence="2">Uncharacterized protein</fullName>
    </submittedName>
</protein>
<feature type="region of interest" description="Disordered" evidence="1">
    <location>
        <begin position="139"/>
        <end position="165"/>
    </location>
</feature>
<evidence type="ECO:0000256" key="1">
    <source>
        <dbReference type="SAM" id="MobiDB-lite"/>
    </source>
</evidence>
<organism evidence="2 3">
    <name type="scientific">Paralvinella palmiformis</name>
    <dbReference type="NCBI Taxonomy" id="53620"/>
    <lineage>
        <taxon>Eukaryota</taxon>
        <taxon>Metazoa</taxon>
        <taxon>Spiralia</taxon>
        <taxon>Lophotrochozoa</taxon>
        <taxon>Annelida</taxon>
        <taxon>Polychaeta</taxon>
        <taxon>Sedentaria</taxon>
        <taxon>Canalipalpata</taxon>
        <taxon>Terebellida</taxon>
        <taxon>Terebelliformia</taxon>
        <taxon>Alvinellidae</taxon>
        <taxon>Paralvinella</taxon>
    </lineage>
</organism>
<dbReference type="SMR" id="A0AAD9JZA9"/>
<feature type="region of interest" description="Disordered" evidence="1">
    <location>
        <begin position="209"/>
        <end position="229"/>
    </location>
</feature>
<keyword evidence="3" id="KW-1185">Reference proteome</keyword>
<feature type="compositionally biased region" description="Basic and acidic residues" evidence="1">
    <location>
        <begin position="153"/>
        <end position="165"/>
    </location>
</feature>